<evidence type="ECO:0000313" key="4">
    <source>
        <dbReference type="Proteomes" id="UP000229526"/>
    </source>
</evidence>
<protein>
    <recommendedName>
        <fullName evidence="5">DUF11 domain-containing protein</fullName>
    </recommendedName>
</protein>
<feature type="region of interest" description="Disordered" evidence="1">
    <location>
        <begin position="1"/>
        <end position="42"/>
    </location>
</feature>
<evidence type="ECO:0008006" key="5">
    <source>
        <dbReference type="Google" id="ProtNLM"/>
    </source>
</evidence>
<name>A0A2H0UL23_9BACT</name>
<keyword evidence="2" id="KW-0472">Membrane</keyword>
<dbReference type="Proteomes" id="UP000229526">
    <property type="component" value="Unassembled WGS sequence"/>
</dbReference>
<accession>A0A2H0UL23</accession>
<organism evidence="3 4">
    <name type="scientific">Candidatus Harrisonbacteria bacterium CG10_big_fil_rev_8_21_14_0_10_49_15</name>
    <dbReference type="NCBI Taxonomy" id="1974587"/>
    <lineage>
        <taxon>Bacteria</taxon>
        <taxon>Candidatus Harrisoniibacteriota</taxon>
    </lineage>
</organism>
<proteinExistence type="predicted"/>
<dbReference type="AlphaFoldDB" id="A0A2H0UL23"/>
<reference evidence="4" key="1">
    <citation type="submission" date="2017-09" db="EMBL/GenBank/DDBJ databases">
        <title>Depth-based differentiation of microbial function through sediment-hosted aquifers and enrichment of novel symbionts in the deep terrestrial subsurface.</title>
        <authorList>
            <person name="Probst A.J."/>
            <person name="Ladd B."/>
            <person name="Jarett J.K."/>
            <person name="Geller-Mcgrath D.E."/>
            <person name="Sieber C.M.K."/>
            <person name="Emerson J.B."/>
            <person name="Anantharaman K."/>
            <person name="Thomas B.C."/>
            <person name="Malmstrom R."/>
            <person name="Stieglmeier M."/>
            <person name="Klingl A."/>
            <person name="Woyke T."/>
            <person name="Ryan C.M."/>
            <person name="Banfield J.F."/>
        </authorList>
    </citation>
    <scope>NUCLEOTIDE SEQUENCE [LARGE SCALE GENOMIC DNA]</scope>
</reference>
<sequence length="619" mass="66071">MQEFSNGGQAQGGQEQTPAPAPQPQPAPQFQSQPGIQNMPKKPSRSKKLLLWGSVVVGLLIVVALVFAWLRLSSTDSIAIEVILPERVQVGVPFAAEVQVSNGSNTDLRDARLSVSLPSDIAFVGSGASKVLDNRSLESIASGVTAKEQWQLIALSTEDAIKQLRVTVSYLPGRVSSRFEQAVTKDIVLGSAAVALDITTGNKVLAGEAFNAIITYENRSQTPYENVVVRFITPTDYVFESSEPEASRSIAGGKSWEVAELPLLARGEITARGSYSGATGSNFDLRAIVSAKIGDVEYAIAEKVATITVAESPLALEISLDGGNDRVVEAGQGLKYTLRYRNNTDVGLRDAIISARFEGEMFDLKQLQTDGVLRGSDNAVVWNASRVSELANIAPGASGSVSFTIRTKDNYPITTTNSKNFLVTVRGEMESPTVPRFVDAERTVGFVAVTNKVRGQVALETVGFQKEPTAQIVNTGPVPPKVGQATQYTIHWRVANYSTDIANAKVKAFLGPNVRFTGVAQSTTGVLPTYNERTQEMSWEIAKIAATRGVLSDPVEAVFQVELIPSVGQVGKSPMLIQESSIVATDSFTGVSLSDTGKEVDISLPADSTISGSEGRVAE</sequence>
<evidence type="ECO:0000313" key="3">
    <source>
        <dbReference type="EMBL" id="PIR87112.1"/>
    </source>
</evidence>
<feature type="transmembrane region" description="Helical" evidence="2">
    <location>
        <begin position="49"/>
        <end position="70"/>
    </location>
</feature>
<evidence type="ECO:0000256" key="2">
    <source>
        <dbReference type="SAM" id="Phobius"/>
    </source>
</evidence>
<evidence type="ECO:0000256" key="1">
    <source>
        <dbReference type="SAM" id="MobiDB-lite"/>
    </source>
</evidence>
<keyword evidence="2" id="KW-0812">Transmembrane</keyword>
<gene>
    <name evidence="3" type="ORF">COU11_02700</name>
</gene>
<dbReference type="EMBL" id="PFBD01000020">
    <property type="protein sequence ID" value="PIR87112.1"/>
    <property type="molecule type" value="Genomic_DNA"/>
</dbReference>
<comment type="caution">
    <text evidence="3">The sequence shown here is derived from an EMBL/GenBank/DDBJ whole genome shotgun (WGS) entry which is preliminary data.</text>
</comment>
<keyword evidence="2" id="KW-1133">Transmembrane helix</keyword>